<accession>A0A6J4EFQ0</accession>
<dbReference type="RefSeq" id="WP_173171479.1">
    <property type="nucleotide sequence ID" value="NZ_AP023189.1"/>
</dbReference>
<evidence type="ECO:0000313" key="4">
    <source>
        <dbReference type="Proteomes" id="UP000509383"/>
    </source>
</evidence>
<name>A0A6J4EFQ0_9PSED</name>
<evidence type="ECO:0008006" key="6">
    <source>
        <dbReference type="Google" id="ProtNLM"/>
    </source>
</evidence>
<reference evidence="2 4" key="1">
    <citation type="submission" date="2020-05" db="EMBL/GenBank/DDBJ databases">
        <title>Characterization of novel class B3 metallo-beta-lactamase from novel Pseudomonas species.</title>
        <authorList>
            <person name="Yamada K."/>
            <person name="Aoki K."/>
            <person name="Ishii Y."/>
        </authorList>
    </citation>
    <scope>NUCLEOTIDE SEQUENCE [LARGE SCALE GENOMIC DNA]</scope>
    <source>
        <strain evidence="2 4">TUM18999</strain>
        <strain evidence="3 5">TUM20286</strain>
    </source>
</reference>
<keyword evidence="1" id="KW-1277">Toxin-antitoxin system</keyword>
<evidence type="ECO:0000313" key="2">
    <source>
        <dbReference type="EMBL" id="BCG27241.1"/>
    </source>
</evidence>
<organism evidence="2 4">
    <name type="scientific">Pseudomonas tohonis</name>
    <dbReference type="NCBI Taxonomy" id="2725477"/>
    <lineage>
        <taxon>Bacteria</taxon>
        <taxon>Pseudomonadati</taxon>
        <taxon>Pseudomonadota</taxon>
        <taxon>Gammaproteobacteria</taxon>
        <taxon>Pseudomonadales</taxon>
        <taxon>Pseudomonadaceae</taxon>
        <taxon>Pseudomonas</taxon>
    </lineage>
</organism>
<dbReference type="Proteomes" id="UP001054892">
    <property type="component" value="Unassembled WGS sequence"/>
</dbReference>
<dbReference type="InterPro" id="IPR007712">
    <property type="entry name" value="RelE/ParE_toxin"/>
</dbReference>
<dbReference type="InterPro" id="IPR035093">
    <property type="entry name" value="RelE/ParE_toxin_dom_sf"/>
</dbReference>
<proteinExistence type="predicted"/>
<dbReference type="Gene3D" id="3.30.2310.20">
    <property type="entry name" value="RelE-like"/>
    <property type="match status" value="1"/>
</dbReference>
<dbReference type="EMBL" id="AP023189">
    <property type="protein sequence ID" value="BCG27241.1"/>
    <property type="molecule type" value="Genomic_DNA"/>
</dbReference>
<dbReference type="AlphaFoldDB" id="A0A6J4EFQ0"/>
<keyword evidence="5" id="KW-1185">Reference proteome</keyword>
<dbReference type="KEGG" id="ptw:TUM18999_54320"/>
<evidence type="ECO:0000313" key="5">
    <source>
        <dbReference type="Proteomes" id="UP001054892"/>
    </source>
</evidence>
<dbReference type="EMBL" id="BQKM01000012">
    <property type="protein sequence ID" value="GJN54676.1"/>
    <property type="molecule type" value="Genomic_DNA"/>
</dbReference>
<evidence type="ECO:0000313" key="3">
    <source>
        <dbReference type="EMBL" id="GJN54676.1"/>
    </source>
</evidence>
<gene>
    <name evidence="2" type="ORF">TUM18999_54320</name>
    <name evidence="3" type="ORF">TUM20286_44280</name>
</gene>
<dbReference type="Proteomes" id="UP000509383">
    <property type="component" value="Chromosome"/>
</dbReference>
<protein>
    <recommendedName>
        <fullName evidence="6">Type II toxin-antitoxin system RelE/ParE family toxin</fullName>
    </recommendedName>
</protein>
<dbReference type="Pfam" id="PF05016">
    <property type="entry name" value="ParE_toxin"/>
    <property type="match status" value="1"/>
</dbReference>
<evidence type="ECO:0000256" key="1">
    <source>
        <dbReference type="ARBA" id="ARBA00022649"/>
    </source>
</evidence>
<sequence>MKVRFRPEAELELTEARDWYAACAPGLGREFLRALDTCLEGVLLYPQAHPLVHGEVRRALFRQFPYSLTFRIETDGILVISCRHYRQKPISRA</sequence>